<dbReference type="InterPro" id="IPR001539">
    <property type="entry name" value="Peptidase_U32"/>
</dbReference>
<dbReference type="NCBIfam" id="NF011991">
    <property type="entry name" value="PRK15447.1"/>
    <property type="match status" value="1"/>
</dbReference>
<dbReference type="InterPro" id="IPR051454">
    <property type="entry name" value="RNA/ubiquinone_mod_enzymes"/>
</dbReference>
<keyword evidence="1" id="KW-0411">Iron-sulfur</keyword>
<evidence type="ECO:0000313" key="2">
    <source>
        <dbReference type="EMBL" id="MBW8288878.1"/>
    </source>
</evidence>
<feature type="binding site" evidence="1">
    <location>
        <position position="44"/>
    </location>
    <ligand>
        <name>[4Fe-4S] cluster</name>
        <dbReference type="ChEBI" id="CHEBI:49883"/>
    </ligand>
</feature>
<comment type="cofactor">
    <cofactor evidence="1">
        <name>[4Fe-4S] cluster</name>
        <dbReference type="ChEBI" id="CHEBI:49883"/>
    </cofactor>
</comment>
<dbReference type="Proteomes" id="UP000711178">
    <property type="component" value="Unassembled WGS sequence"/>
</dbReference>
<accession>A0ABS7FFN1</accession>
<comment type="subunit">
    <text evidence="1">Forms a heterodimer with UbiU.</text>
</comment>
<keyword evidence="1" id="KW-0004">4Fe-4S</keyword>
<dbReference type="HAMAP" id="MF_02233">
    <property type="entry name" value="UbiV"/>
    <property type="match status" value="1"/>
</dbReference>
<feature type="binding site" evidence="1">
    <location>
        <position position="183"/>
    </location>
    <ligand>
        <name>[4Fe-4S] cluster</name>
        <dbReference type="ChEBI" id="CHEBI:49883"/>
    </ligand>
</feature>
<feature type="binding site" evidence="1">
    <location>
        <position position="200"/>
    </location>
    <ligand>
        <name>[4Fe-4S] cluster</name>
        <dbReference type="ChEBI" id="CHEBI:49883"/>
    </ligand>
</feature>
<dbReference type="PANTHER" id="PTHR30217">
    <property type="entry name" value="PEPTIDASE U32 FAMILY"/>
    <property type="match status" value="1"/>
</dbReference>
<comment type="function">
    <text evidence="1">Required for O(2)-independent ubiquinone (coenzyme Q) biosynthesis. Together with UbiU, is essential for the C6-hydroxylation reaction in the oxygen-independent ubiquinone biosynthesis pathway.</text>
</comment>
<comment type="pathway">
    <text evidence="1">Cofactor biosynthesis; ubiquinone biosynthesis.</text>
</comment>
<keyword evidence="1" id="KW-0408">Iron</keyword>
<dbReference type="PANTHER" id="PTHR30217:SF11">
    <property type="entry name" value="UBIQUINONE BIOSYNTHESIS PROTEIN UBIV"/>
    <property type="match status" value="1"/>
</dbReference>
<comment type="similarity">
    <text evidence="1">Belongs to the peptidase U32 family. UbiV subfamily.</text>
</comment>
<dbReference type="GeneID" id="89687673"/>
<comment type="caution">
    <text evidence="2">The sequence shown here is derived from an EMBL/GenBank/DDBJ whole genome shotgun (WGS) entry which is preliminary data.</text>
</comment>
<dbReference type="InterPro" id="IPR043693">
    <property type="entry name" value="UbiV"/>
</dbReference>
<keyword evidence="3" id="KW-1185">Reference proteome</keyword>
<gene>
    <name evidence="1" type="primary">ubiV</name>
    <name evidence="2" type="ORF">KIF53_14675</name>
</gene>
<reference evidence="2 3" key="1">
    <citation type="submission" date="2021-05" db="EMBL/GenBank/DDBJ databases">
        <title>Draft Whole Genome Sequencing Of Biosensor Chromobacterium violaceum Strain CV026 Reveals A Regulatory RNA In Chromobacterium violaceum Phenotype Regulatory Network.</title>
        <authorList>
            <person name="Hong K.W."/>
            <person name="Chan K.G."/>
            <person name="Chang C.-Y."/>
        </authorList>
    </citation>
    <scope>NUCLEOTIDE SEQUENCE [LARGE SCALE GENOMIC DNA]</scope>
    <source>
        <strain evidence="2 3">ATCC 31532</strain>
    </source>
</reference>
<evidence type="ECO:0000313" key="3">
    <source>
        <dbReference type="Proteomes" id="UP000711178"/>
    </source>
</evidence>
<organism evidence="2 3">
    <name type="scientific">Chromobacterium subtsugae</name>
    <dbReference type="NCBI Taxonomy" id="251747"/>
    <lineage>
        <taxon>Bacteria</taxon>
        <taxon>Pseudomonadati</taxon>
        <taxon>Pseudomonadota</taxon>
        <taxon>Betaproteobacteria</taxon>
        <taxon>Neisseriales</taxon>
        <taxon>Chromobacteriaceae</taxon>
        <taxon>Chromobacterium</taxon>
    </lineage>
</organism>
<keyword evidence="1" id="KW-0831">Ubiquinone biosynthesis</keyword>
<protein>
    <recommendedName>
        <fullName evidence="1">Ubiquinone biosynthesis protein UbiV</fullName>
    </recommendedName>
</protein>
<dbReference type="RefSeq" id="WP_043573326.1">
    <property type="nucleotide sequence ID" value="NZ_CP142381.1"/>
</dbReference>
<dbReference type="Pfam" id="PF01136">
    <property type="entry name" value="Peptidase_U32"/>
    <property type="match status" value="1"/>
</dbReference>
<feature type="binding site" evidence="1">
    <location>
        <position position="196"/>
    </location>
    <ligand>
        <name>[4Fe-4S] cluster</name>
        <dbReference type="ChEBI" id="CHEBI:49883"/>
    </ligand>
</feature>
<evidence type="ECO:0000256" key="1">
    <source>
        <dbReference type="HAMAP-Rule" id="MF_02233"/>
    </source>
</evidence>
<proteinExistence type="inferred from homology"/>
<sequence>MPPLPLKLSLGPVLFFWSRDEILRFYAEAAEWPLDAIYLGEVVCGRRQQLRGQDWIALAADLAAAGHEVVLSCQALIESESDLKRLARLADNGQLTIEANDLGAARLASERKLPFVAGHHLNIYNTDTLALMRRLGARRWLPPVEMGRDALAAVLAEAARRQLDIETEVFAWGRLPLALSSRCFTARHYNLNKDDCRFRCLEHPDGLRLATRDGQGFLAINGTQTLSDGCQALLPHLPAMPPLGVDRVRISPQAQGTAAVVSAFRRMLDGHGDAAALMAELAPQAPGAPVDGYWRGLAGILPLETSDAHP</sequence>
<keyword evidence="1" id="KW-0479">Metal-binding</keyword>
<name>A0ABS7FFN1_9NEIS</name>
<dbReference type="EMBL" id="JAHDTB010000013">
    <property type="protein sequence ID" value="MBW8288878.1"/>
    <property type="molecule type" value="Genomic_DNA"/>
</dbReference>